<dbReference type="InParanoid" id="K3YAY7"/>
<protein>
    <submittedName>
        <fullName evidence="2">Uncharacterized protein</fullName>
    </submittedName>
</protein>
<dbReference type="EnsemblPlants" id="KQK98078">
    <property type="protein sequence ID" value="KQK98078"/>
    <property type="gene ID" value="SETIT_011379mg"/>
</dbReference>
<reference evidence="2" key="2">
    <citation type="submission" date="2018-08" db="UniProtKB">
        <authorList>
            <consortium name="EnsemblPlants"/>
        </authorList>
    </citation>
    <scope>IDENTIFICATION</scope>
    <source>
        <strain evidence="2">Yugu1</strain>
    </source>
</reference>
<dbReference type="EMBL" id="AGNK02004428">
    <property type="status" value="NOT_ANNOTATED_CDS"/>
    <property type="molecule type" value="Genomic_DNA"/>
</dbReference>
<feature type="region of interest" description="Disordered" evidence="1">
    <location>
        <begin position="1"/>
        <end position="99"/>
    </location>
</feature>
<accession>K3YAY7</accession>
<dbReference type="HOGENOM" id="CLU_2101160_0_0_1"/>
<organism evidence="2 3">
    <name type="scientific">Setaria italica</name>
    <name type="common">Foxtail millet</name>
    <name type="synonym">Panicum italicum</name>
    <dbReference type="NCBI Taxonomy" id="4555"/>
    <lineage>
        <taxon>Eukaryota</taxon>
        <taxon>Viridiplantae</taxon>
        <taxon>Streptophyta</taxon>
        <taxon>Embryophyta</taxon>
        <taxon>Tracheophyta</taxon>
        <taxon>Spermatophyta</taxon>
        <taxon>Magnoliopsida</taxon>
        <taxon>Liliopsida</taxon>
        <taxon>Poales</taxon>
        <taxon>Poaceae</taxon>
        <taxon>PACMAD clade</taxon>
        <taxon>Panicoideae</taxon>
        <taxon>Panicodae</taxon>
        <taxon>Paniceae</taxon>
        <taxon>Cenchrinae</taxon>
        <taxon>Setaria</taxon>
    </lineage>
</organism>
<evidence type="ECO:0000256" key="1">
    <source>
        <dbReference type="SAM" id="MobiDB-lite"/>
    </source>
</evidence>
<name>K3YAY7_SETIT</name>
<dbReference type="AlphaFoldDB" id="K3YAY7"/>
<evidence type="ECO:0000313" key="2">
    <source>
        <dbReference type="EnsemblPlants" id="KQK98078"/>
    </source>
</evidence>
<dbReference type="Gramene" id="KQK98078">
    <property type="protein sequence ID" value="KQK98078"/>
    <property type="gene ID" value="SETIT_011379mg"/>
</dbReference>
<proteinExistence type="predicted"/>
<dbReference type="Proteomes" id="UP000004995">
    <property type="component" value="Unassembled WGS sequence"/>
</dbReference>
<sequence length="116" mass="13059">MWFRPFQNRKEVISNRNENRKVKCESHSVQVQEIQSPQADSDGDRSFTSELQVRTKAISVVDPTLRRRRRRRASTGGRPAEPAPRGVRDGTHEICVPAGSGPRAVRKLVTCPISLP</sequence>
<feature type="compositionally biased region" description="Basic and acidic residues" evidence="1">
    <location>
        <begin position="8"/>
        <end position="26"/>
    </location>
</feature>
<feature type="compositionally biased region" description="Polar residues" evidence="1">
    <location>
        <begin position="27"/>
        <end position="39"/>
    </location>
</feature>
<keyword evidence="3" id="KW-1185">Reference proteome</keyword>
<reference evidence="3" key="1">
    <citation type="journal article" date="2012" name="Nat. Biotechnol.">
        <title>Reference genome sequence of the model plant Setaria.</title>
        <authorList>
            <person name="Bennetzen J.L."/>
            <person name="Schmutz J."/>
            <person name="Wang H."/>
            <person name="Percifield R."/>
            <person name="Hawkins J."/>
            <person name="Pontaroli A.C."/>
            <person name="Estep M."/>
            <person name="Feng L."/>
            <person name="Vaughn J.N."/>
            <person name="Grimwood J."/>
            <person name="Jenkins J."/>
            <person name="Barry K."/>
            <person name="Lindquist E."/>
            <person name="Hellsten U."/>
            <person name="Deshpande S."/>
            <person name="Wang X."/>
            <person name="Wu X."/>
            <person name="Mitros T."/>
            <person name="Triplett J."/>
            <person name="Yang X."/>
            <person name="Ye C.Y."/>
            <person name="Mauro-Herrera M."/>
            <person name="Wang L."/>
            <person name="Li P."/>
            <person name="Sharma M."/>
            <person name="Sharma R."/>
            <person name="Ronald P.C."/>
            <person name="Panaud O."/>
            <person name="Kellogg E.A."/>
            <person name="Brutnell T.P."/>
            <person name="Doust A.N."/>
            <person name="Tuskan G.A."/>
            <person name="Rokhsar D."/>
            <person name="Devos K.M."/>
        </authorList>
    </citation>
    <scope>NUCLEOTIDE SEQUENCE [LARGE SCALE GENOMIC DNA]</scope>
    <source>
        <strain evidence="3">cv. Yugu1</strain>
    </source>
</reference>
<evidence type="ECO:0000313" key="3">
    <source>
        <dbReference type="Proteomes" id="UP000004995"/>
    </source>
</evidence>